<dbReference type="Pfam" id="PF00106">
    <property type="entry name" value="adh_short"/>
    <property type="match status" value="1"/>
</dbReference>
<dbReference type="InterPro" id="IPR002347">
    <property type="entry name" value="SDR_fam"/>
</dbReference>
<dbReference type="OrthoDB" id="37659at2759"/>
<protein>
    <submittedName>
        <fullName evidence="3">Uncharacterized protein</fullName>
    </submittedName>
</protein>
<comment type="similarity">
    <text evidence="1">Belongs to the short-chain dehydrogenases/reductases (SDR) family.</text>
</comment>
<evidence type="ECO:0000256" key="1">
    <source>
        <dbReference type="ARBA" id="ARBA00006484"/>
    </source>
</evidence>
<gene>
    <name evidence="3" type="ORF">PV11_01908</name>
</gene>
<evidence type="ECO:0000313" key="4">
    <source>
        <dbReference type="Proteomes" id="UP000053599"/>
    </source>
</evidence>
<dbReference type="AlphaFoldDB" id="A0A0D1WC00"/>
<dbReference type="GO" id="GO:0016491">
    <property type="term" value="F:oxidoreductase activity"/>
    <property type="evidence" value="ECO:0007669"/>
    <property type="project" value="UniProtKB-KW"/>
</dbReference>
<dbReference type="PANTHER" id="PTHR43669">
    <property type="entry name" value="5-KETO-D-GLUCONATE 5-REDUCTASE"/>
    <property type="match status" value="1"/>
</dbReference>
<organism evidence="3 4">
    <name type="scientific">Exophiala sideris</name>
    <dbReference type="NCBI Taxonomy" id="1016849"/>
    <lineage>
        <taxon>Eukaryota</taxon>
        <taxon>Fungi</taxon>
        <taxon>Dikarya</taxon>
        <taxon>Ascomycota</taxon>
        <taxon>Pezizomycotina</taxon>
        <taxon>Eurotiomycetes</taxon>
        <taxon>Chaetothyriomycetidae</taxon>
        <taxon>Chaetothyriales</taxon>
        <taxon>Herpotrichiellaceae</taxon>
        <taxon>Exophiala</taxon>
    </lineage>
</organism>
<evidence type="ECO:0000313" key="3">
    <source>
        <dbReference type="EMBL" id="KIV86290.1"/>
    </source>
</evidence>
<reference evidence="3 4" key="1">
    <citation type="submission" date="2015-01" db="EMBL/GenBank/DDBJ databases">
        <title>The Genome Sequence of Exophiala sideris CBS121828.</title>
        <authorList>
            <consortium name="The Broad Institute Genomics Platform"/>
            <person name="Cuomo C."/>
            <person name="de Hoog S."/>
            <person name="Gorbushina A."/>
            <person name="Stielow B."/>
            <person name="Teixiera M."/>
            <person name="Abouelleil A."/>
            <person name="Chapman S.B."/>
            <person name="Priest M."/>
            <person name="Young S.K."/>
            <person name="Wortman J."/>
            <person name="Nusbaum C."/>
            <person name="Birren B."/>
        </authorList>
    </citation>
    <scope>NUCLEOTIDE SEQUENCE [LARGE SCALE GENOMIC DNA]</scope>
    <source>
        <strain evidence="3 4">CBS 121828</strain>
    </source>
</reference>
<sequence>MSHNKYNKTLIIGATSGIGADLAAKLVSVGTKVIITGRRVERLDAFVAQHGKANASAIPLDATQLDKIPSFASKIAQEHPDIDSIVFNSGVQRSYNFAKPETVNLTHIDEEVITNYTSYVHLTVALLPILQKQPCQTHMIYVSATLGLCPGLIHTANYNATKGALHNFLLCLREQLDGDQNNNVKVIEVFPPAVQTELHDERFQPNHKNGREIGMPLGAYTGAMYAGLKKGDDEVYIGPGAEAAKNGFEASRQQAFRAMLPQVEEMLKKFLV</sequence>
<evidence type="ECO:0000256" key="2">
    <source>
        <dbReference type="ARBA" id="ARBA00023002"/>
    </source>
</evidence>
<dbReference type="SUPFAM" id="SSF51735">
    <property type="entry name" value="NAD(P)-binding Rossmann-fold domains"/>
    <property type="match status" value="1"/>
</dbReference>
<proteinExistence type="inferred from homology"/>
<dbReference type="PRINTS" id="PR00081">
    <property type="entry name" value="GDHRDH"/>
</dbReference>
<dbReference type="PANTHER" id="PTHR43669:SF11">
    <property type="entry name" value="SHORT-CHAIN DEHYDROGENASE_OXIDOREDUCTASE"/>
    <property type="match status" value="1"/>
</dbReference>
<dbReference type="STRING" id="1016849.A0A0D1WC00"/>
<dbReference type="Proteomes" id="UP000053599">
    <property type="component" value="Unassembled WGS sequence"/>
</dbReference>
<name>A0A0D1WC00_9EURO</name>
<dbReference type="HOGENOM" id="CLU_010194_2_6_1"/>
<accession>A0A0D1WC00</accession>
<keyword evidence="2" id="KW-0560">Oxidoreductase</keyword>
<dbReference type="EMBL" id="KN846951">
    <property type="protein sequence ID" value="KIV86290.1"/>
    <property type="molecule type" value="Genomic_DNA"/>
</dbReference>
<dbReference type="Gene3D" id="3.40.50.720">
    <property type="entry name" value="NAD(P)-binding Rossmann-like Domain"/>
    <property type="match status" value="1"/>
</dbReference>
<dbReference type="InterPro" id="IPR036291">
    <property type="entry name" value="NAD(P)-bd_dom_sf"/>
</dbReference>